<organism evidence="2 3">
    <name type="scientific">Allacma fusca</name>
    <dbReference type="NCBI Taxonomy" id="39272"/>
    <lineage>
        <taxon>Eukaryota</taxon>
        <taxon>Metazoa</taxon>
        <taxon>Ecdysozoa</taxon>
        <taxon>Arthropoda</taxon>
        <taxon>Hexapoda</taxon>
        <taxon>Collembola</taxon>
        <taxon>Symphypleona</taxon>
        <taxon>Sminthuridae</taxon>
        <taxon>Allacma</taxon>
    </lineage>
</organism>
<dbReference type="Proteomes" id="UP000708208">
    <property type="component" value="Unassembled WGS sequence"/>
</dbReference>
<gene>
    <name evidence="2" type="ORF">AFUS01_LOCUS17254</name>
</gene>
<keyword evidence="1" id="KW-0812">Transmembrane</keyword>
<evidence type="ECO:0000256" key="1">
    <source>
        <dbReference type="SAM" id="Phobius"/>
    </source>
</evidence>
<comment type="caution">
    <text evidence="2">The sequence shown here is derived from an EMBL/GenBank/DDBJ whole genome shotgun (WGS) entry which is preliminary data.</text>
</comment>
<dbReference type="EMBL" id="CAJVCH010164203">
    <property type="protein sequence ID" value="CAG7728480.1"/>
    <property type="molecule type" value="Genomic_DNA"/>
</dbReference>
<feature type="transmembrane region" description="Helical" evidence="1">
    <location>
        <begin position="41"/>
        <end position="58"/>
    </location>
</feature>
<accession>A0A8J2P1J5</accession>
<evidence type="ECO:0000313" key="2">
    <source>
        <dbReference type="EMBL" id="CAG7728480.1"/>
    </source>
</evidence>
<dbReference type="AlphaFoldDB" id="A0A8J2P1J5"/>
<name>A0A8J2P1J5_9HEXA</name>
<keyword evidence="3" id="KW-1185">Reference proteome</keyword>
<reference evidence="2" key="1">
    <citation type="submission" date="2021-06" db="EMBL/GenBank/DDBJ databases">
        <authorList>
            <person name="Hodson N. C."/>
            <person name="Mongue J. A."/>
            <person name="Jaron S. K."/>
        </authorList>
    </citation>
    <scope>NUCLEOTIDE SEQUENCE</scope>
</reference>
<feature type="transmembrane region" description="Helical" evidence="1">
    <location>
        <begin position="78"/>
        <end position="100"/>
    </location>
</feature>
<evidence type="ECO:0000313" key="3">
    <source>
        <dbReference type="Proteomes" id="UP000708208"/>
    </source>
</evidence>
<keyword evidence="1" id="KW-0472">Membrane</keyword>
<protein>
    <submittedName>
        <fullName evidence="2">Uncharacterized protein</fullName>
    </submittedName>
</protein>
<keyword evidence="1" id="KW-1133">Transmembrane helix</keyword>
<sequence>MLSKTGIDGLGKFFQCTWLMKSLPFVWDSTSQLLAIKYNSWSMLVWLFLAAVEALNGFRSMLDFLYCVIFLDSGKDGISYMLLALHLTFASGQLLGVLFISNLLCKLDDNIQCYNQLLRVNSNIWNEFRKEKARIEL</sequence>
<proteinExistence type="predicted"/>